<dbReference type="Proteomes" id="UP001203136">
    <property type="component" value="Unassembled WGS sequence"/>
</dbReference>
<dbReference type="PROSITE" id="PS51186">
    <property type="entry name" value="GNAT"/>
    <property type="match status" value="1"/>
</dbReference>
<dbReference type="RefSeq" id="WP_004461958.1">
    <property type="nucleotide sequence ID" value="NZ_BAABZD010000017.1"/>
</dbReference>
<keyword evidence="2" id="KW-0012">Acyltransferase</keyword>
<dbReference type="Gene3D" id="3.40.630.30">
    <property type="match status" value="1"/>
</dbReference>
<dbReference type="PANTHER" id="PTHR43792">
    <property type="entry name" value="GNAT FAMILY, PUTATIVE (AFU_ORTHOLOGUE AFUA_3G00765)-RELATED-RELATED"/>
    <property type="match status" value="1"/>
</dbReference>
<dbReference type="EC" id="2.3.1.-" evidence="2"/>
<dbReference type="InterPro" id="IPR051531">
    <property type="entry name" value="N-acetyltransferase"/>
</dbReference>
<feature type="domain" description="N-acetyltransferase" evidence="1">
    <location>
        <begin position="8"/>
        <end position="171"/>
    </location>
</feature>
<dbReference type="InterPro" id="IPR024227">
    <property type="entry name" value="DUF3795"/>
</dbReference>
<dbReference type="InterPro" id="IPR016181">
    <property type="entry name" value="Acyl_CoA_acyltransferase"/>
</dbReference>
<reference evidence="2" key="1">
    <citation type="journal article" date="2022" name="Cell Host Microbe">
        <title>Colonization of the live biotherapeutic product VE303 and modulation of the microbiota and metabolites in healthy volunteers.</title>
        <authorList>
            <person name="Dsouza M."/>
            <person name="Menon R."/>
            <person name="Crossette E."/>
            <person name="Bhattarai S.K."/>
            <person name="Schneider J."/>
            <person name="Kim Y.G."/>
            <person name="Reddy S."/>
            <person name="Caballero S."/>
            <person name="Felix C."/>
            <person name="Cornacchione L."/>
            <person name="Hendrickson J."/>
            <person name="Watson A.R."/>
            <person name="Minot S.S."/>
            <person name="Greenfield N."/>
            <person name="Schopf L."/>
            <person name="Szabady R."/>
            <person name="Patarroyo J."/>
            <person name="Smith W."/>
            <person name="Harrison P."/>
            <person name="Kuijper E.J."/>
            <person name="Kelly C.P."/>
            <person name="Olle B."/>
            <person name="Bobilev D."/>
            <person name="Silber J.L."/>
            <person name="Bucci V."/>
            <person name="Roberts B."/>
            <person name="Faith J."/>
            <person name="Norman J.M."/>
        </authorList>
    </citation>
    <scope>NUCLEOTIDE SEQUENCE</scope>
    <source>
        <strain evidence="2">VE303-04</strain>
    </source>
</reference>
<protein>
    <submittedName>
        <fullName evidence="2">GNAT family N-acetyltransferase</fullName>
        <ecNumber evidence="2">2.3.1.-</ecNumber>
    </submittedName>
</protein>
<sequence length="268" mass="31340">MVLKTDRLILRNMGQEDYEALCRILKDNDVMYAYEGAFSDREVQEWLDRQTERYHQYGFGLWAVTLKDSGRMIGQCGLTMQDYREKQVLEVGYLFEKAYWHHGYAVEAAAACRDYAFNQLDAEEVYSIIRDSNTASQKVAQRNGMRYRDTIVKHYKGVTMPHHVYSVKRKTESISLCGVDCTDCEYFGTEEDRCAGCDEIQGKPFWLKYTGEEICRIYECCTYKKKLPHCGKCRRLPCPLYESSDPTKSAEENEAIFLRQMEQLKNRP</sequence>
<dbReference type="PANTHER" id="PTHR43792:SF1">
    <property type="entry name" value="N-ACETYLTRANSFERASE DOMAIN-CONTAINING PROTEIN"/>
    <property type="match status" value="1"/>
</dbReference>
<dbReference type="Pfam" id="PF13302">
    <property type="entry name" value="Acetyltransf_3"/>
    <property type="match status" value="1"/>
</dbReference>
<dbReference type="InterPro" id="IPR000182">
    <property type="entry name" value="GNAT_dom"/>
</dbReference>
<keyword evidence="2" id="KW-0808">Transferase</keyword>
<evidence type="ECO:0000313" key="3">
    <source>
        <dbReference type="Proteomes" id="UP001203136"/>
    </source>
</evidence>
<comment type="caution">
    <text evidence="2">The sequence shown here is derived from an EMBL/GenBank/DDBJ whole genome shotgun (WGS) entry which is preliminary data.</text>
</comment>
<gene>
    <name evidence="2" type="ORF">K5I21_10130</name>
</gene>
<organism evidence="2 3">
    <name type="scientific">Clostridium symbiosum</name>
    <name type="common">Bacteroides symbiosus</name>
    <dbReference type="NCBI Taxonomy" id="1512"/>
    <lineage>
        <taxon>Bacteria</taxon>
        <taxon>Bacillati</taxon>
        <taxon>Bacillota</taxon>
        <taxon>Clostridia</taxon>
        <taxon>Lachnospirales</taxon>
        <taxon>Lachnospiraceae</taxon>
        <taxon>Otoolea</taxon>
    </lineage>
</organism>
<evidence type="ECO:0000259" key="1">
    <source>
        <dbReference type="PROSITE" id="PS51186"/>
    </source>
</evidence>
<accession>A0AAW5F442</accession>
<proteinExistence type="predicted"/>
<name>A0AAW5F442_CLOSY</name>
<dbReference type="SUPFAM" id="SSF55729">
    <property type="entry name" value="Acyl-CoA N-acyltransferases (Nat)"/>
    <property type="match status" value="1"/>
</dbReference>
<dbReference type="GO" id="GO:0016747">
    <property type="term" value="F:acyltransferase activity, transferring groups other than amino-acyl groups"/>
    <property type="evidence" value="ECO:0007669"/>
    <property type="project" value="InterPro"/>
</dbReference>
<evidence type="ECO:0000313" key="2">
    <source>
        <dbReference type="EMBL" id="MCK0086218.1"/>
    </source>
</evidence>
<dbReference type="AlphaFoldDB" id="A0AAW5F442"/>
<dbReference type="EMBL" id="JAINVB010000001">
    <property type="protein sequence ID" value="MCK0086218.1"/>
    <property type="molecule type" value="Genomic_DNA"/>
</dbReference>
<dbReference type="Pfam" id="PF12675">
    <property type="entry name" value="DUF3795"/>
    <property type="match status" value="1"/>
</dbReference>